<name>A0A7W7S7P9_9ACTN</name>
<evidence type="ECO:0000313" key="2">
    <source>
        <dbReference type="Proteomes" id="UP000573327"/>
    </source>
</evidence>
<dbReference type="AlphaFoldDB" id="A0A7W7S7P9"/>
<organism evidence="1 2">
    <name type="scientific">Kitasatospora gansuensis</name>
    <dbReference type="NCBI Taxonomy" id="258050"/>
    <lineage>
        <taxon>Bacteria</taxon>
        <taxon>Bacillati</taxon>
        <taxon>Actinomycetota</taxon>
        <taxon>Actinomycetes</taxon>
        <taxon>Kitasatosporales</taxon>
        <taxon>Streptomycetaceae</taxon>
        <taxon>Kitasatospora</taxon>
    </lineage>
</organism>
<keyword evidence="2" id="KW-1185">Reference proteome</keyword>
<protein>
    <submittedName>
        <fullName evidence="1">Putative oxidoreductase</fullName>
    </submittedName>
</protein>
<dbReference type="EMBL" id="JACHJR010000001">
    <property type="protein sequence ID" value="MBB4945423.1"/>
    <property type="molecule type" value="Genomic_DNA"/>
</dbReference>
<reference evidence="1 2" key="1">
    <citation type="submission" date="2020-08" db="EMBL/GenBank/DDBJ databases">
        <title>Sequencing the genomes of 1000 actinobacteria strains.</title>
        <authorList>
            <person name="Klenk H.-P."/>
        </authorList>
    </citation>
    <scope>NUCLEOTIDE SEQUENCE [LARGE SCALE GENOMIC DNA]</scope>
    <source>
        <strain evidence="1 2">DSM 44786</strain>
    </source>
</reference>
<dbReference type="Proteomes" id="UP000573327">
    <property type="component" value="Unassembled WGS sequence"/>
</dbReference>
<gene>
    <name evidence="1" type="ORF">F4556_000958</name>
</gene>
<proteinExistence type="predicted"/>
<evidence type="ECO:0000313" key="1">
    <source>
        <dbReference type="EMBL" id="MBB4945423.1"/>
    </source>
</evidence>
<comment type="caution">
    <text evidence="1">The sequence shown here is derived from an EMBL/GenBank/DDBJ whole genome shotgun (WGS) entry which is preliminary data.</text>
</comment>
<sequence length="118" mass="12791">MDAELVTAATTSLVGAMTTSAWQTLRGRVAALFGRDREADVTAELETIREEVEADGDDAAARVWVRRALRENPELEAMLRQLLTEGQPQQINVRINTISGGQHGTTIMAGTINGNITK</sequence>
<accession>A0A7W7S7P9</accession>
<dbReference type="RefSeq" id="WP_184911866.1">
    <property type="nucleotide sequence ID" value="NZ_JACHJR010000001.1"/>
</dbReference>